<feature type="chain" id="PRO_5021710242" evidence="1">
    <location>
        <begin position="41"/>
        <end position="798"/>
    </location>
</feature>
<sequence length="798" mass="89502" precursor="true">MGGQTTTSTKRCWFGTELLRVCLSLGSSLLLLCSLSSVSAQDEPAAKPAPPANQRIFEGEPFDRLTLDEKNESAVIKVRPIPFPNRTVPVKPKPTDKLKVKLLDDARDFEVTWYNISKLELFESIVLEEAKSLLAAGKLDEVYDYLFFLLNNYPNTPGLADARQSYLYAAAGQAFRQKRYSEALGVLEELRSLNPDFRSSGAAPTIMQIVGSTADNLIGGYVAKEDYRSARILLERLVRTYQAGNEPFAMKWQTQLSEMAVTERDKAKALLEQKKFVEAYDASSRMRNIWPTVAGGNELLIEMARRYPLVSVGVTQPAKSFDSRSMIDPAARRAGRLVQRQLTEFSGMGPEGGRYSSPIGEISRSDDGRYFTLEVNGDGNRAAPVSPFDVAQRLLQLADESRPDSLPAWTRLVSAIQVKQTQLVQIDLRLPHVLPEALLQIPVAPPADKDSPGDDLGPYRVLSTVKDNARFVRNDASPFVTPTQPAEIVERLFDDPQRMLLALKRGEVDVVDQVFPSDVIGLKSDPAIAIAQYSAPTTHMLLFNRSHPYLANRTFRRALLYASDRQTILQQGLLKGQTLPGWRVISGPFPAPANSSDNIAYGYDEQVLPRAYDPRLAIVLKVLAQREMKSTAEKSKKELPKWQPLVLGHPADETSRLACRALVKQWQIAGFECKLQEFPPGVFADPQEKCDLTYVQAATWEPIIDASRLFSTEGITPTDNAFIRLAIRQIETATNWQQVRQRMQQLHQLVHEDVSVLPLWQTYDYYAYRRGITALETDRVTLFQNVQQWQPETKLVSK</sequence>
<reference evidence="3 4" key="1">
    <citation type="submission" date="2019-02" db="EMBL/GenBank/DDBJ databases">
        <title>Deep-cultivation of Planctomycetes and their phenomic and genomic characterization uncovers novel biology.</title>
        <authorList>
            <person name="Wiegand S."/>
            <person name="Jogler M."/>
            <person name="Boedeker C."/>
            <person name="Pinto D."/>
            <person name="Vollmers J."/>
            <person name="Rivas-Marin E."/>
            <person name="Kohn T."/>
            <person name="Peeters S.H."/>
            <person name="Heuer A."/>
            <person name="Rast P."/>
            <person name="Oberbeckmann S."/>
            <person name="Bunk B."/>
            <person name="Jeske O."/>
            <person name="Meyerdierks A."/>
            <person name="Storesund J.E."/>
            <person name="Kallscheuer N."/>
            <person name="Luecker S."/>
            <person name="Lage O.M."/>
            <person name="Pohl T."/>
            <person name="Merkel B.J."/>
            <person name="Hornburger P."/>
            <person name="Mueller R.-W."/>
            <person name="Bruemmer F."/>
            <person name="Labrenz M."/>
            <person name="Spormann A.M."/>
            <person name="Op den Camp H."/>
            <person name="Overmann J."/>
            <person name="Amann R."/>
            <person name="Jetten M.S.M."/>
            <person name="Mascher T."/>
            <person name="Medema M.H."/>
            <person name="Devos D.P."/>
            <person name="Kaster A.-K."/>
            <person name="Ovreas L."/>
            <person name="Rohde M."/>
            <person name="Galperin M.Y."/>
            <person name="Jogler C."/>
        </authorList>
    </citation>
    <scope>NUCLEOTIDE SEQUENCE [LARGE SCALE GENOMIC DNA]</scope>
    <source>
        <strain evidence="3 4">ETA_A8</strain>
    </source>
</reference>
<dbReference type="Gene3D" id="1.25.40.10">
    <property type="entry name" value="Tetratricopeptide repeat domain"/>
    <property type="match status" value="1"/>
</dbReference>
<dbReference type="Pfam" id="PF00496">
    <property type="entry name" value="SBP_bac_5"/>
    <property type="match status" value="1"/>
</dbReference>
<dbReference type="RefSeq" id="WP_145089557.1">
    <property type="nucleotide sequence ID" value="NZ_CP036274.1"/>
</dbReference>
<dbReference type="Gene3D" id="3.40.190.10">
    <property type="entry name" value="Periplasmic binding protein-like II"/>
    <property type="match status" value="1"/>
</dbReference>
<keyword evidence="1" id="KW-0732">Signal</keyword>
<dbReference type="SUPFAM" id="SSF53850">
    <property type="entry name" value="Periplasmic binding protein-like II"/>
    <property type="match status" value="1"/>
</dbReference>
<dbReference type="InterPro" id="IPR039424">
    <property type="entry name" value="SBP_5"/>
</dbReference>
<dbReference type="OrthoDB" id="281192at2"/>
<dbReference type="GO" id="GO:1904680">
    <property type="term" value="F:peptide transmembrane transporter activity"/>
    <property type="evidence" value="ECO:0007669"/>
    <property type="project" value="TreeGrafter"/>
</dbReference>
<proteinExistence type="predicted"/>
<evidence type="ECO:0000313" key="3">
    <source>
        <dbReference type="EMBL" id="QDU28001.1"/>
    </source>
</evidence>
<dbReference type="GO" id="GO:0015833">
    <property type="term" value="P:peptide transport"/>
    <property type="evidence" value="ECO:0007669"/>
    <property type="project" value="TreeGrafter"/>
</dbReference>
<dbReference type="InterPro" id="IPR000914">
    <property type="entry name" value="SBP_5_dom"/>
</dbReference>
<name>A0A517YCP4_9BACT</name>
<dbReference type="Proteomes" id="UP000315017">
    <property type="component" value="Chromosome"/>
</dbReference>
<dbReference type="PANTHER" id="PTHR30290">
    <property type="entry name" value="PERIPLASMIC BINDING COMPONENT OF ABC TRANSPORTER"/>
    <property type="match status" value="1"/>
</dbReference>
<accession>A0A517YCP4</accession>
<organism evidence="3 4">
    <name type="scientific">Anatilimnocola aggregata</name>
    <dbReference type="NCBI Taxonomy" id="2528021"/>
    <lineage>
        <taxon>Bacteria</taxon>
        <taxon>Pseudomonadati</taxon>
        <taxon>Planctomycetota</taxon>
        <taxon>Planctomycetia</taxon>
        <taxon>Pirellulales</taxon>
        <taxon>Pirellulaceae</taxon>
        <taxon>Anatilimnocola</taxon>
    </lineage>
</organism>
<gene>
    <name evidence="3" type="ORF">ETAA8_30930</name>
</gene>
<dbReference type="InterPro" id="IPR011990">
    <property type="entry name" value="TPR-like_helical_dom_sf"/>
</dbReference>
<dbReference type="KEGG" id="aagg:ETAA8_30930"/>
<feature type="domain" description="Solute-binding protein family 5" evidence="2">
    <location>
        <begin position="402"/>
        <end position="702"/>
    </location>
</feature>
<dbReference type="Gene3D" id="3.90.76.10">
    <property type="entry name" value="Dipeptide-binding Protein, Domain 1"/>
    <property type="match status" value="1"/>
</dbReference>
<keyword evidence="4" id="KW-1185">Reference proteome</keyword>
<evidence type="ECO:0000256" key="1">
    <source>
        <dbReference type="SAM" id="SignalP"/>
    </source>
</evidence>
<dbReference type="EMBL" id="CP036274">
    <property type="protein sequence ID" value="QDU28001.1"/>
    <property type="molecule type" value="Genomic_DNA"/>
</dbReference>
<protein>
    <submittedName>
        <fullName evidence="3">Bacterial extracellular solute-binding protein, family 5 Middle</fullName>
    </submittedName>
</protein>
<feature type="signal peptide" evidence="1">
    <location>
        <begin position="1"/>
        <end position="40"/>
    </location>
</feature>
<evidence type="ECO:0000313" key="4">
    <source>
        <dbReference type="Proteomes" id="UP000315017"/>
    </source>
</evidence>
<dbReference type="Gene3D" id="3.10.105.10">
    <property type="entry name" value="Dipeptide-binding Protein, Domain 3"/>
    <property type="match status" value="1"/>
</dbReference>
<dbReference type="PANTHER" id="PTHR30290:SF83">
    <property type="entry name" value="ABC TRANSPORTER SUBSTRATE-BINDING PROTEIN"/>
    <property type="match status" value="1"/>
</dbReference>
<dbReference type="AlphaFoldDB" id="A0A517YCP4"/>
<evidence type="ECO:0000259" key="2">
    <source>
        <dbReference type="Pfam" id="PF00496"/>
    </source>
</evidence>